<proteinExistence type="predicted"/>
<comment type="caution">
    <text evidence="1">The sequence shown here is derived from an EMBL/GenBank/DDBJ whole genome shotgun (WGS) entry which is preliminary data.</text>
</comment>
<dbReference type="OrthoDB" id="3373592at2"/>
<dbReference type="RefSeq" id="WP_133851476.1">
    <property type="nucleotide sequence ID" value="NZ_SNXZ01000004.1"/>
</dbReference>
<gene>
    <name evidence="1" type="ORF">EV186_10457</name>
</gene>
<evidence type="ECO:0000313" key="2">
    <source>
        <dbReference type="Proteomes" id="UP000295444"/>
    </source>
</evidence>
<dbReference type="Gene3D" id="1.25.40.10">
    <property type="entry name" value="Tetratricopeptide repeat domain"/>
    <property type="match status" value="1"/>
</dbReference>
<protein>
    <submittedName>
        <fullName evidence="1">Tetratricopeptide repeat protein</fullName>
    </submittedName>
</protein>
<dbReference type="AlphaFoldDB" id="A0A4R6S9N8"/>
<evidence type="ECO:0000313" key="1">
    <source>
        <dbReference type="EMBL" id="TDP96077.1"/>
    </source>
</evidence>
<reference evidence="1 2" key="1">
    <citation type="submission" date="2019-03" db="EMBL/GenBank/DDBJ databases">
        <title>Genomic Encyclopedia of Type Strains, Phase IV (KMG-IV): sequencing the most valuable type-strain genomes for metagenomic binning, comparative biology and taxonomic classification.</title>
        <authorList>
            <person name="Goeker M."/>
        </authorList>
    </citation>
    <scope>NUCLEOTIDE SEQUENCE [LARGE SCALE GENOMIC DNA]</scope>
    <source>
        <strain evidence="1 2">DSM 45361</strain>
    </source>
</reference>
<keyword evidence="2" id="KW-1185">Reference proteome</keyword>
<dbReference type="SUPFAM" id="SSF48452">
    <property type="entry name" value="TPR-like"/>
    <property type="match status" value="1"/>
</dbReference>
<dbReference type="Pfam" id="PF13424">
    <property type="entry name" value="TPR_12"/>
    <property type="match status" value="1"/>
</dbReference>
<dbReference type="InterPro" id="IPR011990">
    <property type="entry name" value="TPR-like_helical_dom_sf"/>
</dbReference>
<sequence length="207" mass="22382">MVDAWQARANELYERATFAADPRALAEGEALLDSIEADLALARGRLLHAKFLADRQEDPAELANFERAVALYVKLDDPTGEAEARFWLGLVHQVVRGDTDTAAPHFERALAGDPLVRSYAARHLGFHAQAKGDTGQAERHFEESLRLRRELGHGPATAAALLPLATLAAEAGRADEATAMLAEAERLAERAPGVQSWIAATRADLDG</sequence>
<dbReference type="Proteomes" id="UP000295444">
    <property type="component" value="Unassembled WGS sequence"/>
</dbReference>
<organism evidence="1 2">
    <name type="scientific">Labedaea rhizosphaerae</name>
    <dbReference type="NCBI Taxonomy" id="598644"/>
    <lineage>
        <taxon>Bacteria</taxon>
        <taxon>Bacillati</taxon>
        <taxon>Actinomycetota</taxon>
        <taxon>Actinomycetes</taxon>
        <taxon>Pseudonocardiales</taxon>
        <taxon>Pseudonocardiaceae</taxon>
        <taxon>Labedaea</taxon>
    </lineage>
</organism>
<accession>A0A4R6S9N8</accession>
<name>A0A4R6S9N8_LABRH</name>
<dbReference type="EMBL" id="SNXZ01000004">
    <property type="protein sequence ID" value="TDP96077.1"/>
    <property type="molecule type" value="Genomic_DNA"/>
</dbReference>